<gene>
    <name evidence="1" type="primary">ORF131</name>
</gene>
<reference evidence="2" key="1">
    <citation type="journal article" date="2015" name="PLoS ONE">
        <title>Investigation of a Large Collection of Pseudomonas aeruginosa Bacteriophages Collected from a Single Environmental Source in Abidjan, Cote d'Ivoire.</title>
        <authorList>
            <person name="Essoh C."/>
            <person name="Latino L."/>
            <person name="Midoux C."/>
            <person name="Blouin Y."/>
            <person name="Loukou G."/>
            <person name="Nguetta S.P."/>
            <person name="Lathro S."/>
            <person name="Cablanmian A."/>
            <person name="Kouassi A.K."/>
            <person name="Vergnaud G."/>
            <person name="Pourcel C."/>
        </authorList>
    </citation>
    <scope>NUCLEOTIDE SEQUENCE [LARGE SCALE GENOMIC DNA]</scope>
</reference>
<accession>A0A0A1IV34</accession>
<organism evidence="1 2">
    <name type="scientific">Pseudomonas phage vB_PaeM_PAO1_Ab17</name>
    <dbReference type="NCBI Taxonomy" id="1548904"/>
    <lineage>
        <taxon>Viruses</taxon>
        <taxon>Duplodnaviria</taxon>
        <taxon>Heunggongvirae</taxon>
        <taxon>Uroviricota</taxon>
        <taxon>Caudoviricetes</taxon>
        <taxon>Vandenendeviridae</taxon>
        <taxon>Nankokuvirus</taxon>
        <taxon>Nankokuvirus Ab03</taxon>
    </lineage>
</organism>
<proteinExistence type="predicted"/>
<evidence type="ECO:0008006" key="3">
    <source>
        <dbReference type="Google" id="ProtNLM"/>
    </source>
</evidence>
<protein>
    <recommendedName>
        <fullName evidence="3">GIY-YIG nuclease family protein</fullName>
    </recommendedName>
</protein>
<evidence type="ECO:0000313" key="1">
    <source>
        <dbReference type="EMBL" id="CEF89621.1"/>
    </source>
</evidence>
<evidence type="ECO:0000313" key="2">
    <source>
        <dbReference type="Proteomes" id="UP000030225"/>
    </source>
</evidence>
<dbReference type="Pfam" id="PF13455">
    <property type="entry name" value="MUG113"/>
    <property type="match status" value="1"/>
</dbReference>
<dbReference type="EMBL" id="LN610576">
    <property type="protein sequence ID" value="CEF89621.1"/>
    <property type="molecule type" value="Genomic_DNA"/>
</dbReference>
<name>A0A0A1IV34_9CAUD</name>
<sequence>MPAPLRRILCADCGQSFSSRHSKARFCSTACQVSFWRKRNYRSRNTQIGEEKPKQFLYLMRNDFKLFKIGVAMDPWKRAKAIANTSGVPTYVVKYWDCGNVPAITIERLAHDVLKESRLCGEWFKLNDERSAIKIVENIVKTYKKI</sequence>
<dbReference type="Proteomes" id="UP000030225">
    <property type="component" value="Segment"/>
</dbReference>